<dbReference type="InterPro" id="IPR017441">
    <property type="entry name" value="Protein_kinase_ATP_BS"/>
</dbReference>
<evidence type="ECO:0000256" key="10">
    <source>
        <dbReference type="PROSITE-ProRule" id="PRU10141"/>
    </source>
</evidence>
<dbReference type="EC" id="2.7.11.1" evidence="3"/>
<dbReference type="SMART" id="SM00036">
    <property type="entry name" value="CNH"/>
    <property type="match status" value="1"/>
</dbReference>
<dbReference type="SUPFAM" id="SSF56112">
    <property type="entry name" value="Protein kinase-like (PK-like)"/>
    <property type="match status" value="1"/>
</dbReference>
<dbReference type="GO" id="GO:0005524">
    <property type="term" value="F:ATP binding"/>
    <property type="evidence" value="ECO:0007669"/>
    <property type="project" value="UniProtKB-UniRule"/>
</dbReference>
<evidence type="ECO:0000313" key="15">
    <source>
        <dbReference type="EnsemblMetazoa" id="G11686.1:cds"/>
    </source>
</evidence>
<keyword evidence="6" id="KW-0808">Transferase</keyword>
<keyword evidence="7 10" id="KW-0547">Nucleotide-binding</keyword>
<proteinExistence type="inferred from homology"/>
<dbReference type="GO" id="GO:0008349">
    <property type="term" value="F:MAP kinase kinase kinase kinase activity"/>
    <property type="evidence" value="ECO:0007669"/>
    <property type="project" value="TreeGrafter"/>
</dbReference>
<feature type="compositionally biased region" description="Gly residues" evidence="11">
    <location>
        <begin position="594"/>
        <end position="609"/>
    </location>
</feature>
<dbReference type="EnsemblMetazoa" id="G11686.1">
    <property type="protein sequence ID" value="G11686.1:cds"/>
    <property type="gene ID" value="G11686"/>
</dbReference>
<feature type="region of interest" description="Disordered" evidence="11">
    <location>
        <begin position="1063"/>
        <end position="1112"/>
    </location>
</feature>
<dbReference type="FunFam" id="1.10.510.10:FF:000031">
    <property type="entry name" value="Mitogen-activated protein kinase kinase kinase kinase"/>
    <property type="match status" value="1"/>
</dbReference>
<name>A0A8W8HYJ7_MAGGI</name>
<feature type="domain" description="CNH" evidence="13">
    <location>
        <begin position="1156"/>
        <end position="1466"/>
    </location>
</feature>
<dbReference type="SMART" id="SM00220">
    <property type="entry name" value="S_TKc"/>
    <property type="match status" value="1"/>
</dbReference>
<dbReference type="Proteomes" id="UP000005408">
    <property type="component" value="Unassembled WGS sequence"/>
</dbReference>
<feature type="region of interest" description="Disordered" evidence="11">
    <location>
        <begin position="198"/>
        <end position="277"/>
    </location>
</feature>
<dbReference type="PANTHER" id="PTHR48012">
    <property type="entry name" value="STERILE20-LIKE KINASE, ISOFORM B-RELATED"/>
    <property type="match status" value="1"/>
</dbReference>
<dbReference type="Pfam" id="PF00780">
    <property type="entry name" value="CNH"/>
    <property type="match status" value="1"/>
</dbReference>
<dbReference type="Pfam" id="PF13519">
    <property type="entry name" value="VWA_2"/>
    <property type="match status" value="1"/>
</dbReference>
<feature type="compositionally biased region" description="Low complexity" evidence="11">
    <location>
        <begin position="11"/>
        <end position="32"/>
    </location>
</feature>
<keyword evidence="8" id="KW-0418">Kinase</keyword>
<feature type="region of interest" description="Disordered" evidence="11">
    <location>
        <begin position="289"/>
        <end position="313"/>
    </location>
</feature>
<protein>
    <recommendedName>
        <fullName evidence="3">non-specific serine/threonine protein kinase</fullName>
        <ecNumber evidence="3">2.7.11.1</ecNumber>
    </recommendedName>
</protein>
<dbReference type="PROSITE" id="PS50234">
    <property type="entry name" value="VWFA"/>
    <property type="match status" value="1"/>
</dbReference>
<dbReference type="PROSITE" id="PS50011">
    <property type="entry name" value="PROTEIN_KINASE_DOM"/>
    <property type="match status" value="1"/>
</dbReference>
<feature type="compositionally biased region" description="Basic and acidic residues" evidence="11">
    <location>
        <begin position="1030"/>
        <end position="1050"/>
    </location>
</feature>
<evidence type="ECO:0000313" key="16">
    <source>
        <dbReference type="Proteomes" id="UP000005408"/>
    </source>
</evidence>
<feature type="compositionally biased region" description="Basic and acidic residues" evidence="11">
    <location>
        <begin position="1"/>
        <end position="10"/>
    </location>
</feature>
<dbReference type="CDD" id="cd06613">
    <property type="entry name" value="STKc_MAP4K3_like"/>
    <property type="match status" value="1"/>
</dbReference>
<evidence type="ECO:0000256" key="7">
    <source>
        <dbReference type="ARBA" id="ARBA00022741"/>
    </source>
</evidence>
<comment type="similarity">
    <text evidence="2">Belongs to the protein kinase superfamily. STE Ser/Thr protein kinase family. STE20 subfamily.</text>
</comment>
<reference evidence="15" key="1">
    <citation type="submission" date="2022-08" db="UniProtKB">
        <authorList>
            <consortium name="EnsemblMetazoa"/>
        </authorList>
    </citation>
    <scope>IDENTIFICATION</scope>
    <source>
        <strain evidence="15">05x7-T-G4-1.051#20</strain>
    </source>
</reference>
<dbReference type="InterPro" id="IPR000719">
    <property type="entry name" value="Prot_kinase_dom"/>
</dbReference>
<dbReference type="Pfam" id="PF00069">
    <property type="entry name" value="Pkinase"/>
    <property type="match status" value="1"/>
</dbReference>
<feature type="binding site" evidence="10">
    <location>
        <position position="666"/>
    </location>
    <ligand>
        <name>ATP</name>
        <dbReference type="ChEBI" id="CHEBI:30616"/>
    </ligand>
</feature>
<evidence type="ECO:0000259" key="12">
    <source>
        <dbReference type="PROSITE" id="PS50011"/>
    </source>
</evidence>
<dbReference type="SMART" id="SM00327">
    <property type="entry name" value="VWA"/>
    <property type="match status" value="1"/>
</dbReference>
<comment type="cofactor">
    <cofactor evidence="1">
        <name>Mg(2+)</name>
        <dbReference type="ChEBI" id="CHEBI:18420"/>
    </cofactor>
</comment>
<dbReference type="PROSITE" id="PS00107">
    <property type="entry name" value="PROTEIN_KINASE_ATP"/>
    <property type="match status" value="1"/>
</dbReference>
<evidence type="ECO:0000259" key="13">
    <source>
        <dbReference type="PROSITE" id="PS50219"/>
    </source>
</evidence>
<keyword evidence="4" id="KW-0723">Serine/threonine-protein kinase</keyword>
<dbReference type="Gene3D" id="3.40.50.410">
    <property type="entry name" value="von Willebrand factor, type A domain"/>
    <property type="match status" value="1"/>
</dbReference>
<feature type="region of interest" description="Disordered" evidence="11">
    <location>
        <begin position="1011"/>
        <end position="1050"/>
    </location>
</feature>
<evidence type="ECO:0000256" key="8">
    <source>
        <dbReference type="ARBA" id="ARBA00022777"/>
    </source>
</evidence>
<evidence type="ECO:0000256" key="4">
    <source>
        <dbReference type="ARBA" id="ARBA00022527"/>
    </source>
</evidence>
<feature type="region of interest" description="Disordered" evidence="11">
    <location>
        <begin position="122"/>
        <end position="152"/>
    </location>
</feature>
<sequence length="1493" mass="163935">MAENDGHENNGQENGENTENSNQQQQQQNGTTRLPSMPIPATGPSAEVQAEYSTEYARRGLQRYPGPVDADNVDHLILSGDHVLDDILGQGEIATEFAKLLEEGEGDQRQKVKAFLESQGIDPSAVDAPRNTNQQGGGNPFETGGPMSGMYGPGRGGMISPFGNGFDTQRMSRGGGYIPHSARRQAGQNMRNPLAPNFGADPSTVPPVSQVNGSPGVVTDGQGPQVTRPSPSNALVRLPANNATGPGGGLGPTSSLLPRNPGQTNIRGPLNNMGMGGGGFGGGGGLGVNGGGRGTMGSMMPYQQPSAGRGGSGELSQLIEEERRRATKCSDSMGQGLNTFILLDNSTNMAGEGLEQAKEFIENFLQGLEENSMDYGLEENVSLITFGGDQAKVEQHLTNEFQCLRSKLASIQCYGPDHLSHALILVTGGLERGFEMIIGNHSIVPRILLLTDGVFATAGLQGMTGMMAGGGRGQDFTETAQLLQNILQSNHMKLFFIPVGNANMEFKAIMQNFPSTKIVEASDLKIVTRNHLHHRIAGEVTELGVGGNASRDMVREVAAQSFTDLEDRDFNVVLELLHEDQQYETQRRERRHQGGGGPGAGGLGGMSEFGGGMGGGGMEEYGGGDSGILRRNPQDDFELIQRVGSGTYGDVYKARNFSTGELAAIKVIKLEPGDDFAIIQQEIVMMKDCKHSNIVAYFGSYLRRDKLWIAMEYCGGGSMQDIYHITGPLTEPQIGFICRETLKGLMYLHNRGKMHRDIKGANILLTDEGDIKLADFGVSAQITQTMCKRKSFIGTPYWMAPEVAAVERKGGYNQQCDIWAVGITAIEFAELQPPMFDLHPMRALFLMSKSGFKPPQLKDKNKWSQVFQHFIKVALTKNPKKRPTADKLLEHPFVLSDHLSRNSTRELLDRVHNPTSPGDFDLQEDDDGVLQNVPRRISSQNSSQSSAAHNSLEFQVNIPTEHDGDFKTAHSYLDDPVSEMGLLDSVNEELIQRGHENQMSVPAEDIPLSEQSTLQIKPPPRLPKPLPQLPKDDKPEDDGSPRFDDHGPDLDAILDRELTLVPGARPPKEADDKPPELPPKLSKRQNGVLDLGTGAGGGGATEEPPPAVPRRKDRASNMNLLSFDQNKADRPVSNGLPPTPKVHMGACFSKVFNGCPLQINCTASWVHPDTRDQHILIGANEGLYTLNLNEIHESSLELLHARRCIWVYVIKDVLMTLSGKTTCLFRHDLKMLHSKQANRLSLPMNKIPEKLIPRKFNHTTKVPDTKGCTQCCVGRNPYNGYRYLCGALPHGIILMQWYDPLNKFMLLKTFDWDSIPLQPSVFEMFISPELEYPMVCMGVRQSSTEINQLKFDIINLNSSSLWFTEQNDNDQLLPVVNVTQLEKDTILVCYDNFVRVVNLRGKLKSSRKQSSELHFDFKVESLVCLQDSVLAFHKHGMQGRSFKANEVTQEICDRTRNFRLLGSDRVILLESRPSDSPSVESNLYVLAGHENNF</sequence>
<feature type="domain" description="Protein kinase" evidence="12">
    <location>
        <begin position="637"/>
        <end position="894"/>
    </location>
</feature>
<evidence type="ECO:0000256" key="1">
    <source>
        <dbReference type="ARBA" id="ARBA00001946"/>
    </source>
</evidence>
<keyword evidence="16" id="KW-1185">Reference proteome</keyword>
<dbReference type="InterPro" id="IPR036465">
    <property type="entry name" value="vWFA_dom_sf"/>
</dbReference>
<dbReference type="SUPFAM" id="SSF53300">
    <property type="entry name" value="vWA-like"/>
    <property type="match status" value="1"/>
</dbReference>
<dbReference type="PROSITE" id="PS50219">
    <property type="entry name" value="CNH"/>
    <property type="match status" value="1"/>
</dbReference>
<evidence type="ECO:0000256" key="3">
    <source>
        <dbReference type="ARBA" id="ARBA00012513"/>
    </source>
</evidence>
<feature type="region of interest" description="Disordered" evidence="11">
    <location>
        <begin position="583"/>
        <end position="609"/>
    </location>
</feature>
<evidence type="ECO:0000259" key="14">
    <source>
        <dbReference type="PROSITE" id="PS50234"/>
    </source>
</evidence>
<organism evidence="15 16">
    <name type="scientific">Magallana gigas</name>
    <name type="common">Pacific oyster</name>
    <name type="synonym">Crassostrea gigas</name>
    <dbReference type="NCBI Taxonomy" id="29159"/>
    <lineage>
        <taxon>Eukaryota</taxon>
        <taxon>Metazoa</taxon>
        <taxon>Spiralia</taxon>
        <taxon>Lophotrochozoa</taxon>
        <taxon>Mollusca</taxon>
        <taxon>Bivalvia</taxon>
        <taxon>Autobranchia</taxon>
        <taxon>Pteriomorphia</taxon>
        <taxon>Ostreida</taxon>
        <taxon>Ostreoidea</taxon>
        <taxon>Ostreidae</taxon>
        <taxon>Magallana</taxon>
    </lineage>
</organism>
<evidence type="ECO:0000256" key="6">
    <source>
        <dbReference type="ARBA" id="ARBA00022679"/>
    </source>
</evidence>
<dbReference type="PANTHER" id="PTHR48012:SF18">
    <property type="entry name" value="HAPPYHOUR, ISOFORM A"/>
    <property type="match status" value="1"/>
</dbReference>
<dbReference type="GO" id="GO:0005737">
    <property type="term" value="C:cytoplasm"/>
    <property type="evidence" value="ECO:0007669"/>
    <property type="project" value="TreeGrafter"/>
</dbReference>
<feature type="domain" description="VWFA" evidence="14">
    <location>
        <begin position="338"/>
        <end position="536"/>
    </location>
</feature>
<dbReference type="InterPro" id="IPR001180">
    <property type="entry name" value="CNH_dom"/>
</dbReference>
<accession>A0A8W8HYJ7</accession>
<dbReference type="InterPro" id="IPR002035">
    <property type="entry name" value="VWF_A"/>
</dbReference>
<feature type="region of interest" description="Disordered" evidence="11">
    <location>
        <begin position="1"/>
        <end position="48"/>
    </location>
</feature>
<keyword evidence="9 10" id="KW-0067">ATP-binding</keyword>
<feature type="compositionally biased region" description="Basic and acidic residues" evidence="11">
    <location>
        <begin position="1066"/>
        <end position="1075"/>
    </location>
</feature>
<evidence type="ECO:0000256" key="11">
    <source>
        <dbReference type="SAM" id="MobiDB-lite"/>
    </source>
</evidence>
<evidence type="ECO:0000256" key="9">
    <source>
        <dbReference type="ARBA" id="ARBA00022840"/>
    </source>
</evidence>
<dbReference type="InterPro" id="IPR050629">
    <property type="entry name" value="STE20/SPS1-PAK"/>
</dbReference>
<evidence type="ECO:0000256" key="5">
    <source>
        <dbReference type="ARBA" id="ARBA00022553"/>
    </source>
</evidence>
<keyword evidence="5" id="KW-0597">Phosphoprotein</keyword>
<evidence type="ECO:0000256" key="2">
    <source>
        <dbReference type="ARBA" id="ARBA00008874"/>
    </source>
</evidence>
<feature type="compositionally biased region" description="Pro residues" evidence="11">
    <location>
        <begin position="1017"/>
        <end position="1028"/>
    </location>
</feature>
<dbReference type="Gene3D" id="1.10.510.10">
    <property type="entry name" value="Transferase(Phosphotransferase) domain 1"/>
    <property type="match status" value="1"/>
</dbReference>
<feature type="compositionally biased region" description="Polar residues" evidence="11">
    <location>
        <begin position="222"/>
        <end position="233"/>
    </location>
</feature>
<dbReference type="InterPro" id="IPR011009">
    <property type="entry name" value="Kinase-like_dom_sf"/>
</dbReference>